<evidence type="ECO:0000313" key="1">
    <source>
        <dbReference type="EMBL" id="TFK70916.1"/>
    </source>
</evidence>
<dbReference type="EMBL" id="ML208305">
    <property type="protein sequence ID" value="TFK70916.1"/>
    <property type="molecule type" value="Genomic_DNA"/>
</dbReference>
<keyword evidence="2" id="KW-1185">Reference proteome</keyword>
<organism evidence="1 2">
    <name type="scientific">Pluteus cervinus</name>
    <dbReference type="NCBI Taxonomy" id="181527"/>
    <lineage>
        <taxon>Eukaryota</taxon>
        <taxon>Fungi</taxon>
        <taxon>Dikarya</taxon>
        <taxon>Basidiomycota</taxon>
        <taxon>Agaricomycotina</taxon>
        <taxon>Agaricomycetes</taxon>
        <taxon>Agaricomycetidae</taxon>
        <taxon>Agaricales</taxon>
        <taxon>Pluteineae</taxon>
        <taxon>Pluteaceae</taxon>
        <taxon>Pluteus</taxon>
    </lineage>
</organism>
<name>A0ACD3AZ75_9AGAR</name>
<reference evidence="1 2" key="1">
    <citation type="journal article" date="2019" name="Nat. Ecol. Evol.">
        <title>Megaphylogeny resolves global patterns of mushroom evolution.</title>
        <authorList>
            <person name="Varga T."/>
            <person name="Krizsan K."/>
            <person name="Foldi C."/>
            <person name="Dima B."/>
            <person name="Sanchez-Garcia M."/>
            <person name="Sanchez-Ramirez S."/>
            <person name="Szollosi G.J."/>
            <person name="Szarkandi J.G."/>
            <person name="Papp V."/>
            <person name="Albert L."/>
            <person name="Andreopoulos W."/>
            <person name="Angelini C."/>
            <person name="Antonin V."/>
            <person name="Barry K.W."/>
            <person name="Bougher N.L."/>
            <person name="Buchanan P."/>
            <person name="Buyck B."/>
            <person name="Bense V."/>
            <person name="Catcheside P."/>
            <person name="Chovatia M."/>
            <person name="Cooper J."/>
            <person name="Damon W."/>
            <person name="Desjardin D."/>
            <person name="Finy P."/>
            <person name="Geml J."/>
            <person name="Haridas S."/>
            <person name="Hughes K."/>
            <person name="Justo A."/>
            <person name="Karasinski D."/>
            <person name="Kautmanova I."/>
            <person name="Kiss B."/>
            <person name="Kocsube S."/>
            <person name="Kotiranta H."/>
            <person name="LaButti K.M."/>
            <person name="Lechner B.E."/>
            <person name="Liimatainen K."/>
            <person name="Lipzen A."/>
            <person name="Lukacs Z."/>
            <person name="Mihaltcheva S."/>
            <person name="Morgado L.N."/>
            <person name="Niskanen T."/>
            <person name="Noordeloos M.E."/>
            <person name="Ohm R.A."/>
            <person name="Ortiz-Santana B."/>
            <person name="Ovrebo C."/>
            <person name="Racz N."/>
            <person name="Riley R."/>
            <person name="Savchenko A."/>
            <person name="Shiryaev A."/>
            <person name="Soop K."/>
            <person name="Spirin V."/>
            <person name="Szebenyi C."/>
            <person name="Tomsovsky M."/>
            <person name="Tulloss R.E."/>
            <person name="Uehling J."/>
            <person name="Grigoriev I.V."/>
            <person name="Vagvolgyi C."/>
            <person name="Papp T."/>
            <person name="Martin F.M."/>
            <person name="Miettinen O."/>
            <person name="Hibbett D.S."/>
            <person name="Nagy L.G."/>
        </authorList>
    </citation>
    <scope>NUCLEOTIDE SEQUENCE [LARGE SCALE GENOMIC DNA]</scope>
    <source>
        <strain evidence="1 2">NL-1719</strain>
    </source>
</reference>
<proteinExistence type="predicted"/>
<accession>A0ACD3AZ75</accession>
<gene>
    <name evidence="1" type="ORF">BDN72DRAFT_495107</name>
</gene>
<dbReference type="Proteomes" id="UP000308600">
    <property type="component" value="Unassembled WGS sequence"/>
</dbReference>
<sequence length="442" mass="49641">MQLAKRNMALAAPVTVLSLPDKAILRVLHKLDDIDLYRVLGVCRTLNGWAVHVLFKRYARSGYGDLYQKAYQKTLTLQNPPPSLLPVLCRALIVKEILVMTIVFSPDIKRFFEQARVLTELIERLPRNLSLAIDMSLVGGSWNPFHHPEHMDPDELAWIIQRLMETALKKGCKTLTISSNSSWFESLYNASDDQKIEKKGLPGLLKHIKNSFSGKNFRPVKAKNPTDAVAGSLMKGFTSARPDRYRSIRGDEFVINTGVVFEPFFLDWTLNVLNSHRLTDILITTKNFGPGVLRDVLPKLEMPGLRSFALDAHKRDLGLNDLAQFLQRHSRTLTHLTFGTPGGGYISPKPDSSPALHMYLPVLSYLRLSSYYFPWFLEMITSDPAKGLPLQLSNVIVIVSENVTGAPNLDQALESIVALSQLCPTSQPLDVFLSTRVVFEET</sequence>
<protein>
    <submittedName>
        <fullName evidence="1">Uncharacterized protein</fullName>
    </submittedName>
</protein>
<evidence type="ECO:0000313" key="2">
    <source>
        <dbReference type="Proteomes" id="UP000308600"/>
    </source>
</evidence>